<dbReference type="PANTHER" id="PTHR43132:SF8">
    <property type="entry name" value="HTH-TYPE TRANSCRIPTIONAL REGULATOR KMTR"/>
    <property type="match status" value="1"/>
</dbReference>
<dbReference type="Pfam" id="PF01022">
    <property type="entry name" value="HTH_5"/>
    <property type="match status" value="1"/>
</dbReference>
<accession>A0ABV6T956</accession>
<dbReference type="CDD" id="cd00090">
    <property type="entry name" value="HTH_ARSR"/>
    <property type="match status" value="1"/>
</dbReference>
<keyword evidence="1" id="KW-0805">Transcription regulation</keyword>
<feature type="domain" description="HTH arsR-type" evidence="4">
    <location>
        <begin position="250"/>
        <end position="323"/>
    </location>
</feature>
<proteinExistence type="predicted"/>
<dbReference type="InterPro" id="IPR036388">
    <property type="entry name" value="WH-like_DNA-bd_sf"/>
</dbReference>
<dbReference type="EMBL" id="JBHMQV010000001">
    <property type="protein sequence ID" value="MFC0842320.1"/>
    <property type="molecule type" value="Genomic_DNA"/>
</dbReference>
<dbReference type="Gene3D" id="1.10.10.10">
    <property type="entry name" value="Winged helix-like DNA-binding domain superfamily/Winged helix DNA-binding domain"/>
    <property type="match status" value="1"/>
</dbReference>
<gene>
    <name evidence="5" type="ORF">ACFH04_01010</name>
</gene>
<evidence type="ECO:0000256" key="3">
    <source>
        <dbReference type="ARBA" id="ARBA00023163"/>
    </source>
</evidence>
<sequence>MLRIHFTGDDLARTALADEPDAMWEVSISLHRLQRRDTGVVFGPWRAQALPRIPPSLRLLSSLAPAKGYCPDFLTPARGASRAAQIEAFRSTGRATIRADLGEFRRQNPHLRLPSWCARLADGDSETLGRLAHAADTYFDACLNPYWERIRTQVHRDRARRTAVLADGGWEALFRTLHPSARWSHPVLELDYPVDQEMHLHGRGLVLQPSFFCRYNVTSLLDPRLQPVLVHPIDHAPDWALSAPPGAETKALTVLLGATRAQLLDATANGAATTRQLARSAHTTPPNASRHLTALREAALVRSDRHRNIVLHTITPLGIALLNGQQPALPA</sequence>
<dbReference type="InterPro" id="IPR036390">
    <property type="entry name" value="WH_DNA-bd_sf"/>
</dbReference>
<organism evidence="5 6">
    <name type="scientific">Streptomyces noboritoensis</name>
    <dbReference type="NCBI Taxonomy" id="67337"/>
    <lineage>
        <taxon>Bacteria</taxon>
        <taxon>Bacillati</taxon>
        <taxon>Actinomycetota</taxon>
        <taxon>Actinomycetes</taxon>
        <taxon>Kitasatosporales</taxon>
        <taxon>Streptomycetaceae</taxon>
        <taxon>Streptomyces</taxon>
    </lineage>
</organism>
<evidence type="ECO:0000256" key="2">
    <source>
        <dbReference type="ARBA" id="ARBA00023125"/>
    </source>
</evidence>
<dbReference type="InterPro" id="IPR051011">
    <property type="entry name" value="Metal_resp_trans_reg"/>
</dbReference>
<keyword evidence="6" id="KW-1185">Reference proteome</keyword>
<dbReference type="SUPFAM" id="SSF46785">
    <property type="entry name" value="Winged helix' DNA-binding domain"/>
    <property type="match status" value="1"/>
</dbReference>
<evidence type="ECO:0000313" key="5">
    <source>
        <dbReference type="EMBL" id="MFC0842320.1"/>
    </source>
</evidence>
<dbReference type="RefSeq" id="WP_394316188.1">
    <property type="nucleotide sequence ID" value="NZ_JBHMQV010000001.1"/>
</dbReference>
<dbReference type="InterPro" id="IPR011991">
    <property type="entry name" value="ArsR-like_HTH"/>
</dbReference>
<keyword evidence="3" id="KW-0804">Transcription</keyword>
<comment type="caution">
    <text evidence="5">The sequence shown here is derived from an EMBL/GenBank/DDBJ whole genome shotgun (WGS) entry which is preliminary data.</text>
</comment>
<evidence type="ECO:0000313" key="6">
    <source>
        <dbReference type="Proteomes" id="UP001589887"/>
    </source>
</evidence>
<evidence type="ECO:0000256" key="1">
    <source>
        <dbReference type="ARBA" id="ARBA00023015"/>
    </source>
</evidence>
<name>A0ABV6T956_9ACTN</name>
<dbReference type="InterPro" id="IPR001845">
    <property type="entry name" value="HTH_ArsR_DNA-bd_dom"/>
</dbReference>
<protein>
    <submittedName>
        <fullName evidence="5">ArsR/SmtB family transcription factor</fullName>
    </submittedName>
</protein>
<dbReference type="PANTHER" id="PTHR43132">
    <property type="entry name" value="ARSENICAL RESISTANCE OPERON REPRESSOR ARSR-RELATED"/>
    <property type="match status" value="1"/>
</dbReference>
<dbReference type="Proteomes" id="UP001589887">
    <property type="component" value="Unassembled WGS sequence"/>
</dbReference>
<keyword evidence="2" id="KW-0238">DNA-binding</keyword>
<evidence type="ECO:0000259" key="4">
    <source>
        <dbReference type="SMART" id="SM00418"/>
    </source>
</evidence>
<reference evidence="5 6" key="1">
    <citation type="submission" date="2024-09" db="EMBL/GenBank/DDBJ databases">
        <authorList>
            <person name="Sun Q."/>
            <person name="Mori K."/>
        </authorList>
    </citation>
    <scope>NUCLEOTIDE SEQUENCE [LARGE SCALE GENOMIC DNA]</scope>
    <source>
        <strain evidence="5 6">JCM 4557</strain>
    </source>
</reference>
<dbReference type="SMART" id="SM00418">
    <property type="entry name" value="HTH_ARSR"/>
    <property type="match status" value="1"/>
</dbReference>